<proteinExistence type="predicted"/>
<gene>
    <name evidence="1" type="ORF">NOV18_08700</name>
</gene>
<sequence length="71" mass="8548">MELKEFKKEQEKFGYDVCRRVIFAATELHQEDFKSTDKPALVLIAIRETAQKFFDDEIQMLNFRFEEDLNL</sequence>
<protein>
    <submittedName>
        <fullName evidence="1">Uncharacterized protein</fullName>
    </submittedName>
</protein>
<name>A0AAJ5IBG9_9PSED</name>
<organism evidence="1 2">
    <name type="scientific">Pseudomonas asiatica</name>
    <dbReference type="NCBI Taxonomy" id="2219225"/>
    <lineage>
        <taxon>Bacteria</taxon>
        <taxon>Pseudomonadati</taxon>
        <taxon>Pseudomonadota</taxon>
        <taxon>Gammaproteobacteria</taxon>
        <taxon>Pseudomonadales</taxon>
        <taxon>Pseudomonadaceae</taxon>
        <taxon>Pseudomonas</taxon>
    </lineage>
</organism>
<evidence type="ECO:0000313" key="2">
    <source>
        <dbReference type="Proteomes" id="UP001058744"/>
    </source>
</evidence>
<dbReference type="AlphaFoldDB" id="A0AAJ5IBG9"/>
<evidence type="ECO:0000313" key="1">
    <source>
        <dbReference type="EMBL" id="UUC20543.1"/>
    </source>
</evidence>
<dbReference type="EMBL" id="CP101700">
    <property type="protein sequence ID" value="UUC20543.1"/>
    <property type="molecule type" value="Genomic_DNA"/>
</dbReference>
<accession>A0AAJ5IBG9</accession>
<dbReference type="RefSeq" id="WP_256382005.1">
    <property type="nucleotide sequence ID" value="NZ_CP101700.1"/>
</dbReference>
<dbReference type="Proteomes" id="UP001058744">
    <property type="component" value="Chromosome"/>
</dbReference>
<reference evidence="1" key="1">
    <citation type="submission" date="2022-07" db="EMBL/GenBank/DDBJ databases">
        <title>Complete genome of MD9.</title>
        <authorList>
            <person name="Cao G."/>
        </authorList>
    </citation>
    <scope>NUCLEOTIDE SEQUENCE</scope>
    <source>
        <strain evidence="1">MD9</strain>
    </source>
</reference>